<evidence type="ECO:0000313" key="5">
    <source>
        <dbReference type="EMBL" id="OQO94776.1"/>
    </source>
</evidence>
<reference evidence="5 6" key="1">
    <citation type="submission" date="2017-02" db="EMBL/GenBank/DDBJ databases">
        <title>Draft genome of Saccharomonospora sp. 154.</title>
        <authorList>
            <person name="Alonso-Carmona G.S."/>
            <person name="De La Haba R."/>
            <person name="Vera-Gargallo B."/>
            <person name="Sandoval-Trujillo A.H."/>
            <person name="Ramirez-Duran N."/>
            <person name="Ventosa A."/>
        </authorList>
    </citation>
    <scope>NUCLEOTIDE SEQUENCE [LARGE SCALE GENOMIC DNA]</scope>
    <source>
        <strain evidence="5 6">LRS4.154</strain>
    </source>
</reference>
<dbReference type="RefSeq" id="WP_081190209.1">
    <property type="nucleotide sequence ID" value="NZ_MWIH01000002.1"/>
</dbReference>
<dbReference type="Pfam" id="PF03450">
    <property type="entry name" value="CO_deh_flav_C"/>
    <property type="match status" value="1"/>
</dbReference>
<dbReference type="GO" id="GO:0016491">
    <property type="term" value="F:oxidoreductase activity"/>
    <property type="evidence" value="ECO:0007669"/>
    <property type="project" value="UniProtKB-KW"/>
</dbReference>
<comment type="caution">
    <text evidence="5">The sequence shown here is derived from an EMBL/GenBank/DDBJ whole genome shotgun (WGS) entry which is preliminary data.</text>
</comment>
<dbReference type="InterPro" id="IPR016169">
    <property type="entry name" value="FAD-bd_PCMH_sub2"/>
</dbReference>
<keyword evidence="6" id="KW-1185">Reference proteome</keyword>
<evidence type="ECO:0000256" key="2">
    <source>
        <dbReference type="ARBA" id="ARBA00022827"/>
    </source>
</evidence>
<dbReference type="STRING" id="1962155.B1813_01400"/>
<dbReference type="SMART" id="SM01092">
    <property type="entry name" value="CO_deh_flav_C"/>
    <property type="match status" value="1"/>
</dbReference>
<dbReference type="InterPro" id="IPR051312">
    <property type="entry name" value="Diverse_Substr_Oxidored"/>
</dbReference>
<dbReference type="Gene3D" id="3.30.390.50">
    <property type="entry name" value="CO dehydrogenase flavoprotein, C-terminal domain"/>
    <property type="match status" value="1"/>
</dbReference>
<dbReference type="InterPro" id="IPR005107">
    <property type="entry name" value="CO_DH_flav_C"/>
</dbReference>
<dbReference type="AlphaFoldDB" id="A0A1V9ACK7"/>
<protein>
    <submittedName>
        <fullName evidence="5">Carbon monoxide dehydrogenase</fullName>
    </submittedName>
</protein>
<dbReference type="SUPFAM" id="SSF55447">
    <property type="entry name" value="CO dehydrogenase flavoprotein C-terminal domain-like"/>
    <property type="match status" value="1"/>
</dbReference>
<keyword evidence="3" id="KW-0560">Oxidoreductase</keyword>
<dbReference type="EMBL" id="MWIH01000002">
    <property type="protein sequence ID" value="OQO94776.1"/>
    <property type="molecule type" value="Genomic_DNA"/>
</dbReference>
<dbReference type="InterPro" id="IPR002346">
    <property type="entry name" value="Mopterin_DH_FAD-bd"/>
</dbReference>
<keyword evidence="2" id="KW-0274">FAD</keyword>
<dbReference type="PANTHER" id="PTHR42659:SF2">
    <property type="entry name" value="XANTHINE DEHYDROGENASE SUBUNIT C-RELATED"/>
    <property type="match status" value="1"/>
</dbReference>
<gene>
    <name evidence="5" type="ORF">B1813_01400</name>
</gene>
<proteinExistence type="predicted"/>
<dbReference type="InterPro" id="IPR016166">
    <property type="entry name" value="FAD-bd_PCMH"/>
</dbReference>
<evidence type="ECO:0000256" key="3">
    <source>
        <dbReference type="ARBA" id="ARBA00023002"/>
    </source>
</evidence>
<accession>A0A1V9ACK7</accession>
<feature type="domain" description="FAD-binding PCMH-type" evidence="4">
    <location>
        <begin position="1"/>
        <end position="177"/>
    </location>
</feature>
<evidence type="ECO:0000259" key="4">
    <source>
        <dbReference type="PROSITE" id="PS51387"/>
    </source>
</evidence>
<dbReference type="Proteomes" id="UP000192591">
    <property type="component" value="Unassembled WGS sequence"/>
</dbReference>
<keyword evidence="1" id="KW-0285">Flavoprotein</keyword>
<dbReference type="Pfam" id="PF00941">
    <property type="entry name" value="FAD_binding_5"/>
    <property type="match status" value="1"/>
</dbReference>
<dbReference type="InterPro" id="IPR016167">
    <property type="entry name" value="FAD-bd_PCMH_sub1"/>
</dbReference>
<sequence>MIPAALRYQRASSVDDALAALAEHGDDAKLLAGGHSLLPLMKLRLAAPEIVVDIGGLRELAGVRDDGDAVVLGALARHHDLSRDSLLSEHVPLLAHVAGVIGDPQVRHRGTVGGSVVHGDPAADLPAALLACDAEFVLRGPSGQRRVAATEFFAGPFTTACEPDELLTEIRVPKHTGLGWGFEKFTRRSIDWAVVGVAVCDRAVALINMSGTPLRAGATERALADGAPIAEAAKLADEGTSPADEPHATTAYRRHLARVLTERALLQADRLG</sequence>
<name>A0A1V9ACK7_SACPI</name>
<dbReference type="SUPFAM" id="SSF56176">
    <property type="entry name" value="FAD-binding/transporter-associated domain-like"/>
    <property type="match status" value="1"/>
</dbReference>
<dbReference type="FunFam" id="3.30.465.10:FF:000017">
    <property type="entry name" value="Xanthine dehydrogenase, FAD binding subunit"/>
    <property type="match status" value="1"/>
</dbReference>
<dbReference type="Gene3D" id="3.30.465.10">
    <property type="match status" value="1"/>
</dbReference>
<dbReference type="PROSITE" id="PS51387">
    <property type="entry name" value="FAD_PCMH"/>
    <property type="match status" value="1"/>
</dbReference>
<dbReference type="PANTHER" id="PTHR42659">
    <property type="entry name" value="XANTHINE DEHYDROGENASE SUBUNIT C-RELATED"/>
    <property type="match status" value="1"/>
</dbReference>
<dbReference type="Gene3D" id="3.30.43.10">
    <property type="entry name" value="Uridine Diphospho-n-acetylenolpyruvylglucosamine Reductase, domain 2"/>
    <property type="match status" value="1"/>
</dbReference>
<evidence type="ECO:0000313" key="6">
    <source>
        <dbReference type="Proteomes" id="UP000192591"/>
    </source>
</evidence>
<organism evidence="5 6">
    <name type="scientific">Saccharomonospora piscinae</name>
    <dbReference type="NCBI Taxonomy" id="687388"/>
    <lineage>
        <taxon>Bacteria</taxon>
        <taxon>Bacillati</taxon>
        <taxon>Actinomycetota</taxon>
        <taxon>Actinomycetes</taxon>
        <taxon>Pseudonocardiales</taxon>
        <taxon>Pseudonocardiaceae</taxon>
        <taxon>Saccharomonospora</taxon>
    </lineage>
</organism>
<dbReference type="InterPro" id="IPR036683">
    <property type="entry name" value="CO_DH_flav_C_dom_sf"/>
</dbReference>
<dbReference type="InterPro" id="IPR036318">
    <property type="entry name" value="FAD-bd_PCMH-like_sf"/>
</dbReference>
<evidence type="ECO:0000256" key="1">
    <source>
        <dbReference type="ARBA" id="ARBA00022630"/>
    </source>
</evidence>
<dbReference type="GO" id="GO:0071949">
    <property type="term" value="F:FAD binding"/>
    <property type="evidence" value="ECO:0007669"/>
    <property type="project" value="InterPro"/>
</dbReference>